<protein>
    <recommendedName>
        <fullName evidence="2">Thiaminase-2/PQQC domain-containing protein</fullName>
    </recommendedName>
</protein>
<accession>A0A382EXS7</accession>
<dbReference type="Pfam" id="PF03070">
    <property type="entry name" value="TENA_THI-4"/>
    <property type="match status" value="1"/>
</dbReference>
<evidence type="ECO:0000256" key="1">
    <source>
        <dbReference type="ARBA" id="ARBA00023002"/>
    </source>
</evidence>
<dbReference type="PANTHER" id="PTHR40279">
    <property type="entry name" value="PQQC-LIKE PROTEIN"/>
    <property type="match status" value="1"/>
</dbReference>
<dbReference type="Gene3D" id="1.20.910.10">
    <property type="entry name" value="Heme oxygenase-like"/>
    <property type="match status" value="1"/>
</dbReference>
<dbReference type="InterPro" id="IPR039068">
    <property type="entry name" value="PqqC-like"/>
</dbReference>
<dbReference type="PANTHER" id="PTHR40279:SF3">
    <property type="entry name" value="4-AMINOBENZOATE SYNTHASE"/>
    <property type="match status" value="1"/>
</dbReference>
<proteinExistence type="predicted"/>
<dbReference type="AlphaFoldDB" id="A0A382EXS7"/>
<evidence type="ECO:0000313" key="3">
    <source>
        <dbReference type="EMBL" id="SVB55142.1"/>
    </source>
</evidence>
<organism evidence="3">
    <name type="scientific">marine metagenome</name>
    <dbReference type="NCBI Taxonomy" id="408172"/>
    <lineage>
        <taxon>unclassified sequences</taxon>
        <taxon>metagenomes</taxon>
        <taxon>ecological metagenomes</taxon>
    </lineage>
</organism>
<dbReference type="InterPro" id="IPR016084">
    <property type="entry name" value="Haem_Oase-like_multi-hlx"/>
</dbReference>
<dbReference type="InterPro" id="IPR004305">
    <property type="entry name" value="Thiaminase-2/PQQC"/>
</dbReference>
<dbReference type="NCBIfam" id="TIGR04305">
    <property type="entry name" value="fol_rel_CADD"/>
    <property type="match status" value="1"/>
</dbReference>
<sequence length="239" mass="27891">MIKYEKRIIIGLDNKEEQMFSKRLNKKLDKYHLLNHPFYKSWNDGKLTREIIKDYAEQYYQHVKAFPRYISATHSLCEDVGKRKILLENLQDEEHPNKDHPKLWKNFALAIGANGKKIEKAKQEPFTKSLIDNFFKQGRKSYAEGLASLYTYERQIPEIAETKIQGLKKHYGVNSKKGLEFFEVHKKADVYHRIACEKLLDALSKKEQVKAEKAALSTAKYLWNFLSGMVAKHNLKAAA</sequence>
<keyword evidence="1" id="KW-0560">Oxidoreductase</keyword>
<name>A0A382EXS7_9ZZZZ</name>
<dbReference type="GO" id="GO:0016491">
    <property type="term" value="F:oxidoreductase activity"/>
    <property type="evidence" value="ECO:0007669"/>
    <property type="project" value="UniProtKB-KW"/>
</dbReference>
<reference evidence="3" key="1">
    <citation type="submission" date="2018-05" db="EMBL/GenBank/DDBJ databases">
        <authorList>
            <person name="Lanie J.A."/>
            <person name="Ng W.-L."/>
            <person name="Kazmierczak K.M."/>
            <person name="Andrzejewski T.M."/>
            <person name="Davidsen T.M."/>
            <person name="Wayne K.J."/>
            <person name="Tettelin H."/>
            <person name="Glass J.I."/>
            <person name="Rusch D."/>
            <person name="Podicherti R."/>
            <person name="Tsui H.-C.T."/>
            <person name="Winkler M.E."/>
        </authorList>
    </citation>
    <scope>NUCLEOTIDE SEQUENCE</scope>
</reference>
<dbReference type="EMBL" id="UINC01046743">
    <property type="protein sequence ID" value="SVB55142.1"/>
    <property type="molecule type" value="Genomic_DNA"/>
</dbReference>
<gene>
    <name evidence="3" type="ORF">METZ01_LOCUS207996</name>
</gene>
<dbReference type="SMART" id="SM01236">
    <property type="entry name" value="Haem_oxygenase_2"/>
    <property type="match status" value="1"/>
</dbReference>
<dbReference type="SUPFAM" id="SSF48613">
    <property type="entry name" value="Heme oxygenase-like"/>
    <property type="match status" value="1"/>
</dbReference>
<dbReference type="InterPro" id="IPR027572">
    <property type="entry name" value="Fol-rel_CADD"/>
</dbReference>
<feature type="domain" description="Thiaminase-2/PQQC" evidence="2">
    <location>
        <begin position="29"/>
        <end position="229"/>
    </location>
</feature>
<evidence type="ECO:0000259" key="2">
    <source>
        <dbReference type="Pfam" id="PF03070"/>
    </source>
</evidence>